<comment type="caution">
    <text evidence="1">The sequence shown here is derived from an EMBL/GenBank/DDBJ whole genome shotgun (WGS) entry which is preliminary data.</text>
</comment>
<proteinExistence type="predicted"/>
<accession>R9I8Q0</accession>
<dbReference type="Proteomes" id="UP000014200">
    <property type="component" value="Unassembled WGS sequence"/>
</dbReference>
<sequence>MESKGSFEKIMQDYNQNGDGRCLRKYCKDEAVENE</sequence>
<evidence type="ECO:0000313" key="1">
    <source>
        <dbReference type="EMBL" id="EOS12805.1"/>
    </source>
</evidence>
<keyword evidence="2" id="KW-1185">Reference proteome</keyword>
<dbReference type="AlphaFoldDB" id="R9I8Q0"/>
<gene>
    <name evidence="1" type="ORF">C802_01960</name>
</gene>
<dbReference type="PATRIC" id="fig|1235788.3.peg.2009"/>
<evidence type="ECO:0000313" key="2">
    <source>
        <dbReference type="Proteomes" id="UP000014200"/>
    </source>
</evidence>
<organism evidence="1 2">
    <name type="scientific">Phocaeicola sartorii</name>
    <dbReference type="NCBI Taxonomy" id="671267"/>
    <lineage>
        <taxon>Bacteria</taxon>
        <taxon>Pseudomonadati</taxon>
        <taxon>Bacteroidota</taxon>
        <taxon>Bacteroidia</taxon>
        <taxon>Bacteroidales</taxon>
        <taxon>Bacteroidaceae</taxon>
        <taxon>Phocaeicola</taxon>
    </lineage>
</organism>
<reference evidence="1 2" key="1">
    <citation type="submission" date="2013-04" db="EMBL/GenBank/DDBJ databases">
        <title>The Genome Sequence of Bacteroides massiliensis dnLKV3.</title>
        <authorList>
            <consortium name="The Broad Institute Genomics Platform"/>
            <consortium name="The Broad Institute Genome Sequencing Center for Infectious Disease"/>
            <person name="Earl A."/>
            <person name="Xavier R."/>
            <person name="Kuhn K."/>
            <person name="Stappenbeck T."/>
            <person name="Walker B."/>
            <person name="Young S."/>
            <person name="Zeng Q."/>
            <person name="Gargeya S."/>
            <person name="Fitzgerald M."/>
            <person name="Haas B."/>
            <person name="Abouelleil A."/>
            <person name="Allen A.W."/>
            <person name="Alvarado L."/>
            <person name="Arachchi H.M."/>
            <person name="Berlin A.M."/>
            <person name="Chapman S.B."/>
            <person name="Gainer-Dewar J."/>
            <person name="Goldberg J."/>
            <person name="Griggs A."/>
            <person name="Gujja S."/>
            <person name="Hansen M."/>
            <person name="Howarth C."/>
            <person name="Imamovic A."/>
            <person name="Ireland A."/>
            <person name="Larimer J."/>
            <person name="McCowan C."/>
            <person name="Murphy C."/>
            <person name="Pearson M."/>
            <person name="Poon T.W."/>
            <person name="Priest M."/>
            <person name="Roberts A."/>
            <person name="Saif S."/>
            <person name="Shea T."/>
            <person name="Sisk P."/>
            <person name="Sykes S."/>
            <person name="Wortman J."/>
            <person name="Nusbaum C."/>
            <person name="Birren B."/>
        </authorList>
    </citation>
    <scope>NUCLEOTIDE SEQUENCE [LARGE SCALE GENOMIC DNA]</scope>
    <source>
        <strain evidence="2">dnLKV3</strain>
    </source>
</reference>
<dbReference type="STRING" id="1235788.C802_01960"/>
<dbReference type="HOGENOM" id="CLU_3363214_0_0_10"/>
<protein>
    <submittedName>
        <fullName evidence="1">Uncharacterized protein</fullName>
    </submittedName>
</protein>
<name>R9I8Q0_9BACT</name>
<dbReference type="EMBL" id="ASSP01000011">
    <property type="protein sequence ID" value="EOS12805.1"/>
    <property type="molecule type" value="Genomic_DNA"/>
</dbReference>